<dbReference type="EMBL" id="CAQQ02386213">
    <property type="status" value="NOT_ANNOTATED_CDS"/>
    <property type="molecule type" value="Genomic_DNA"/>
</dbReference>
<dbReference type="Proteomes" id="UP000015102">
    <property type="component" value="Unassembled WGS sequence"/>
</dbReference>
<dbReference type="EnsemblMetazoa" id="MESCA009235-RA">
    <property type="protein sequence ID" value="MESCA009235-PA"/>
    <property type="gene ID" value="MESCA009235"/>
</dbReference>
<protein>
    <submittedName>
        <fullName evidence="2">Uncharacterized protein</fullName>
    </submittedName>
</protein>
<evidence type="ECO:0000313" key="2">
    <source>
        <dbReference type="EnsemblMetazoa" id="MESCA009235-PA"/>
    </source>
</evidence>
<feature type="compositionally biased region" description="Basic residues" evidence="1">
    <location>
        <begin position="1"/>
        <end position="11"/>
    </location>
</feature>
<name>T1GZD6_MEGSC</name>
<feature type="region of interest" description="Disordered" evidence="1">
    <location>
        <begin position="50"/>
        <end position="69"/>
    </location>
</feature>
<dbReference type="EMBL" id="CAQQ02386212">
    <property type="status" value="NOT_ANNOTATED_CDS"/>
    <property type="molecule type" value="Genomic_DNA"/>
</dbReference>
<dbReference type="HOGENOM" id="CLU_2778742_0_0_1"/>
<dbReference type="AlphaFoldDB" id="T1GZD6"/>
<evidence type="ECO:0000256" key="1">
    <source>
        <dbReference type="SAM" id="MobiDB-lite"/>
    </source>
</evidence>
<reference evidence="2" key="2">
    <citation type="submission" date="2015-06" db="UniProtKB">
        <authorList>
            <consortium name="EnsemblMetazoa"/>
        </authorList>
    </citation>
    <scope>IDENTIFICATION</scope>
</reference>
<proteinExistence type="predicted"/>
<sequence>MKPKRYGKQHTIKTSNSPLKPKVKRGESVSAFGKRICEVAYQYTSKAHNVMPNDFNEDQELRQNRRNNF</sequence>
<reference evidence="3" key="1">
    <citation type="submission" date="2013-02" db="EMBL/GenBank/DDBJ databases">
        <authorList>
            <person name="Hughes D."/>
        </authorList>
    </citation>
    <scope>NUCLEOTIDE SEQUENCE</scope>
    <source>
        <strain>Durham</strain>
        <strain evidence="3">NC isolate 2 -- Noor lab</strain>
    </source>
</reference>
<keyword evidence="3" id="KW-1185">Reference proteome</keyword>
<feature type="region of interest" description="Disordered" evidence="1">
    <location>
        <begin position="1"/>
        <end position="27"/>
    </location>
</feature>
<accession>T1GZD6</accession>
<evidence type="ECO:0000313" key="3">
    <source>
        <dbReference type="Proteomes" id="UP000015102"/>
    </source>
</evidence>
<organism evidence="2 3">
    <name type="scientific">Megaselia scalaris</name>
    <name type="common">Humpbacked fly</name>
    <name type="synonym">Phora scalaris</name>
    <dbReference type="NCBI Taxonomy" id="36166"/>
    <lineage>
        <taxon>Eukaryota</taxon>
        <taxon>Metazoa</taxon>
        <taxon>Ecdysozoa</taxon>
        <taxon>Arthropoda</taxon>
        <taxon>Hexapoda</taxon>
        <taxon>Insecta</taxon>
        <taxon>Pterygota</taxon>
        <taxon>Neoptera</taxon>
        <taxon>Endopterygota</taxon>
        <taxon>Diptera</taxon>
        <taxon>Brachycera</taxon>
        <taxon>Muscomorpha</taxon>
        <taxon>Platypezoidea</taxon>
        <taxon>Phoridae</taxon>
        <taxon>Megaseliini</taxon>
        <taxon>Megaselia</taxon>
    </lineage>
</organism>